<comment type="caution">
    <text evidence="2">The sequence shown here is derived from an EMBL/GenBank/DDBJ whole genome shotgun (WGS) entry which is preliminary data.</text>
</comment>
<accession>A0A106C027</accession>
<reference evidence="2 3" key="1">
    <citation type="submission" date="2016-01" db="EMBL/GenBank/DDBJ databases">
        <title>Draft genome of the antarctic isolate Shewanella frigidimarina Ag06-30.</title>
        <authorList>
            <person name="Parmeciano Di Noto G."/>
            <person name="Vazquez S."/>
            <person name="Mac Cormack W."/>
            <person name="Iriarte A."/>
            <person name="Quiroga C."/>
        </authorList>
    </citation>
    <scope>NUCLEOTIDE SEQUENCE [LARGE SCALE GENOMIC DNA]</scope>
    <source>
        <strain evidence="2 3">Ag06-30</strain>
    </source>
</reference>
<evidence type="ECO:0000313" key="3">
    <source>
        <dbReference type="Proteomes" id="UP000055702"/>
    </source>
</evidence>
<keyword evidence="1" id="KW-0812">Transmembrane</keyword>
<proteinExistence type="predicted"/>
<feature type="transmembrane region" description="Helical" evidence="1">
    <location>
        <begin position="85"/>
        <end position="103"/>
    </location>
</feature>
<evidence type="ECO:0000313" key="2">
    <source>
        <dbReference type="EMBL" id="KVX01770.1"/>
    </source>
</evidence>
<keyword evidence="1" id="KW-0472">Membrane</keyword>
<gene>
    <name evidence="2" type="ORF">AWJ07_04105</name>
</gene>
<sequence>MSPLTQNQDWKNTNKHNTTRLAKWTLAWVISMAVANFGPQFIWQQDLITIMVIGTNFMMGIGMILANRRQLLGLDELQQKIQLNAMGLSLGVGLIVGLSYSNLDTTNLIAGHAEISHLVIIMGLTYLVGIILGHRKYQ</sequence>
<protein>
    <submittedName>
        <fullName evidence="2">Uncharacterized protein</fullName>
    </submittedName>
</protein>
<evidence type="ECO:0000256" key="1">
    <source>
        <dbReference type="SAM" id="Phobius"/>
    </source>
</evidence>
<feature type="transmembrane region" description="Helical" evidence="1">
    <location>
        <begin position="115"/>
        <end position="133"/>
    </location>
</feature>
<feature type="transmembrane region" description="Helical" evidence="1">
    <location>
        <begin position="21"/>
        <end position="41"/>
    </location>
</feature>
<dbReference type="EMBL" id="LRDC01000018">
    <property type="protein sequence ID" value="KVX01770.1"/>
    <property type="molecule type" value="Genomic_DNA"/>
</dbReference>
<dbReference type="RefSeq" id="WP_059745680.1">
    <property type="nucleotide sequence ID" value="NZ_JBOZOX010000007.1"/>
</dbReference>
<feature type="transmembrane region" description="Helical" evidence="1">
    <location>
        <begin position="47"/>
        <end position="65"/>
    </location>
</feature>
<dbReference type="Proteomes" id="UP000055702">
    <property type="component" value="Unassembled WGS sequence"/>
</dbReference>
<organism evidence="2">
    <name type="scientific">Shewanella frigidimarina</name>
    <dbReference type="NCBI Taxonomy" id="56812"/>
    <lineage>
        <taxon>Bacteria</taxon>
        <taxon>Pseudomonadati</taxon>
        <taxon>Pseudomonadota</taxon>
        <taxon>Gammaproteobacteria</taxon>
        <taxon>Alteromonadales</taxon>
        <taxon>Shewanellaceae</taxon>
        <taxon>Shewanella</taxon>
    </lineage>
</organism>
<dbReference type="AlphaFoldDB" id="A0A106C027"/>
<keyword evidence="1" id="KW-1133">Transmembrane helix</keyword>
<name>A0A106C027_SHEFR</name>